<dbReference type="Proteomes" id="UP000194127">
    <property type="component" value="Unassembled WGS sequence"/>
</dbReference>
<sequence length="201" mass="21737">MSCVAGRALAIDPRRARNAGQFRVPRSNGARSRATRITGPSSRKVRPLAARITRDYLPSPVLLDRDDEQTSRTPVRRSPSRVTARPSMAFTAAQGKYILILCVTRRRALGSAPSFHSPPARSLPVFDIRCTRLAHLGRCILPSIFHGCPPRLDARRLLLGASRTAAPTTASYRAPSPPSRVVQLDAPAAPRASVEDSAVSA</sequence>
<dbReference type="GeneID" id="36325343"/>
<evidence type="ECO:0000313" key="2">
    <source>
        <dbReference type="EMBL" id="OSX66748.1"/>
    </source>
</evidence>
<feature type="region of interest" description="Disordered" evidence="1">
    <location>
        <begin position="167"/>
        <end position="201"/>
    </location>
</feature>
<keyword evidence="3" id="KW-1185">Reference proteome</keyword>
<evidence type="ECO:0000256" key="1">
    <source>
        <dbReference type="SAM" id="MobiDB-lite"/>
    </source>
</evidence>
<organism evidence="2 3">
    <name type="scientific">Postia placenta MAD-698-R-SB12</name>
    <dbReference type="NCBI Taxonomy" id="670580"/>
    <lineage>
        <taxon>Eukaryota</taxon>
        <taxon>Fungi</taxon>
        <taxon>Dikarya</taxon>
        <taxon>Basidiomycota</taxon>
        <taxon>Agaricomycotina</taxon>
        <taxon>Agaricomycetes</taxon>
        <taxon>Polyporales</taxon>
        <taxon>Adustoporiaceae</taxon>
        <taxon>Rhodonia</taxon>
    </lineage>
</organism>
<dbReference type="EMBL" id="KZ110592">
    <property type="protein sequence ID" value="OSX66748.1"/>
    <property type="molecule type" value="Genomic_DNA"/>
</dbReference>
<feature type="region of interest" description="Disordered" evidence="1">
    <location>
        <begin position="63"/>
        <end position="83"/>
    </location>
</feature>
<accession>A0A1X6NDP0</accession>
<dbReference type="AlphaFoldDB" id="A0A1X6NDP0"/>
<reference evidence="2 3" key="1">
    <citation type="submission" date="2017-04" db="EMBL/GenBank/DDBJ databases">
        <title>Genome Sequence of the Model Brown-Rot Fungus Postia placenta SB12.</title>
        <authorList>
            <consortium name="DOE Joint Genome Institute"/>
            <person name="Gaskell J."/>
            <person name="Kersten P."/>
            <person name="Larrondo L.F."/>
            <person name="Canessa P."/>
            <person name="Martinez D."/>
            <person name="Hibbett D."/>
            <person name="Schmoll M."/>
            <person name="Kubicek C.P."/>
            <person name="Martinez A.T."/>
            <person name="Yadav J."/>
            <person name="Master E."/>
            <person name="Magnuson J.K."/>
            <person name="James T."/>
            <person name="Yaver D."/>
            <person name="Berka R."/>
            <person name="Labutti K."/>
            <person name="Lipzen A."/>
            <person name="Aerts A."/>
            <person name="Barry K."/>
            <person name="Henrissat B."/>
            <person name="Blanchette R."/>
            <person name="Grigoriev I."/>
            <person name="Cullen D."/>
        </authorList>
    </citation>
    <scope>NUCLEOTIDE SEQUENCE [LARGE SCALE GENOMIC DNA]</scope>
    <source>
        <strain evidence="2 3">MAD-698-R-SB12</strain>
    </source>
</reference>
<protein>
    <submittedName>
        <fullName evidence="2">Uncharacterized protein</fullName>
    </submittedName>
</protein>
<dbReference type="RefSeq" id="XP_024343542.1">
    <property type="nucleotide sequence ID" value="XM_024480393.1"/>
</dbReference>
<name>A0A1X6NDP0_9APHY</name>
<evidence type="ECO:0000313" key="3">
    <source>
        <dbReference type="Proteomes" id="UP000194127"/>
    </source>
</evidence>
<gene>
    <name evidence="2" type="ORF">POSPLADRAFT_1053364</name>
</gene>
<proteinExistence type="predicted"/>